<name>A0ABR6GJS6_9HYPH</name>
<gene>
    <name evidence="1" type="ORF">FHS25_006280</name>
</gene>
<keyword evidence="2" id="KW-1185">Reference proteome</keyword>
<sequence>MLGIVSTRLGDWVTLGDYTEWALPVEIFPARGPLGPRHEAGWFIAHNLVRPLTWLGVLENSPQNVPAMSMMDRQFRKTVLFDKFFRIGLPIGIEAAIIH</sequence>
<dbReference type="RefSeq" id="WP_143529488.1">
    <property type="nucleotide sequence ID" value="NZ_JACHXX010000012.1"/>
</dbReference>
<protein>
    <submittedName>
        <fullName evidence="1">Uncharacterized protein</fullName>
    </submittedName>
</protein>
<proteinExistence type="predicted"/>
<evidence type="ECO:0000313" key="2">
    <source>
        <dbReference type="Proteomes" id="UP000542811"/>
    </source>
</evidence>
<dbReference type="EMBL" id="JACHXX010000012">
    <property type="protein sequence ID" value="MBB3165768.1"/>
    <property type="molecule type" value="Genomic_DNA"/>
</dbReference>
<dbReference type="Proteomes" id="UP000542811">
    <property type="component" value="Unassembled WGS sequence"/>
</dbReference>
<evidence type="ECO:0000313" key="1">
    <source>
        <dbReference type="EMBL" id="MBB3165768.1"/>
    </source>
</evidence>
<organism evidence="1 2">
    <name type="scientific">Rhizobium laguerreae</name>
    <dbReference type="NCBI Taxonomy" id="1076926"/>
    <lineage>
        <taxon>Bacteria</taxon>
        <taxon>Pseudomonadati</taxon>
        <taxon>Pseudomonadota</taxon>
        <taxon>Alphaproteobacteria</taxon>
        <taxon>Hyphomicrobiales</taxon>
        <taxon>Rhizobiaceae</taxon>
        <taxon>Rhizobium/Agrobacterium group</taxon>
        <taxon>Rhizobium</taxon>
    </lineage>
</organism>
<reference evidence="1 2" key="1">
    <citation type="submission" date="2020-08" db="EMBL/GenBank/DDBJ databases">
        <title>Genomic Encyclopedia of Type Strains, Phase III (KMG-III): the genomes of soil and plant-associated and newly described type strains.</title>
        <authorList>
            <person name="Whitman W."/>
        </authorList>
    </citation>
    <scope>NUCLEOTIDE SEQUENCE [LARGE SCALE GENOMIC DNA]</scope>
    <source>
        <strain evidence="1 2">CECT 8280</strain>
    </source>
</reference>
<accession>A0ABR6GJS6</accession>
<comment type="caution">
    <text evidence="1">The sequence shown here is derived from an EMBL/GenBank/DDBJ whole genome shotgun (WGS) entry which is preliminary data.</text>
</comment>